<feature type="transmembrane region" description="Helical" evidence="1">
    <location>
        <begin position="65"/>
        <end position="85"/>
    </location>
</feature>
<dbReference type="Proteomes" id="UP000178370">
    <property type="component" value="Unassembled WGS sequence"/>
</dbReference>
<accession>A0A1F6CLH0</accession>
<evidence type="ECO:0000256" key="1">
    <source>
        <dbReference type="SAM" id="Phobius"/>
    </source>
</evidence>
<evidence type="ECO:0000313" key="2">
    <source>
        <dbReference type="EMBL" id="OGG49985.1"/>
    </source>
</evidence>
<sequence length="88" mass="9819">MLPLQEISGIIFAAGWLISGVLFTLQYIKIIRTNETKDIYWPTFFGFALLNANSALYGILTGNFWWLPGTGLAAVACALIAYKAFRNR</sequence>
<reference evidence="2 3" key="1">
    <citation type="journal article" date="2016" name="Nat. Commun.">
        <title>Thousands of microbial genomes shed light on interconnected biogeochemical processes in an aquifer system.</title>
        <authorList>
            <person name="Anantharaman K."/>
            <person name="Brown C.T."/>
            <person name="Hug L.A."/>
            <person name="Sharon I."/>
            <person name="Castelle C.J."/>
            <person name="Probst A.J."/>
            <person name="Thomas B.C."/>
            <person name="Singh A."/>
            <person name="Wilkins M.J."/>
            <person name="Karaoz U."/>
            <person name="Brodie E.L."/>
            <person name="Williams K.H."/>
            <person name="Hubbard S.S."/>
            <person name="Banfield J.F."/>
        </authorList>
    </citation>
    <scope>NUCLEOTIDE SEQUENCE [LARGE SCALE GENOMIC DNA]</scope>
</reference>
<dbReference type="EMBL" id="MFKV01000022">
    <property type="protein sequence ID" value="OGG49985.1"/>
    <property type="molecule type" value="Genomic_DNA"/>
</dbReference>
<dbReference type="AlphaFoldDB" id="A0A1F6CLH0"/>
<keyword evidence="1" id="KW-0812">Transmembrane</keyword>
<keyword evidence="1" id="KW-1133">Transmembrane helix</keyword>
<protein>
    <submittedName>
        <fullName evidence="2">Uncharacterized protein</fullName>
    </submittedName>
</protein>
<comment type="caution">
    <text evidence="2">The sequence shown here is derived from an EMBL/GenBank/DDBJ whole genome shotgun (WGS) entry which is preliminary data.</text>
</comment>
<dbReference type="Gene3D" id="1.20.1280.290">
    <property type="match status" value="1"/>
</dbReference>
<feature type="transmembrane region" description="Helical" evidence="1">
    <location>
        <begin position="39"/>
        <end position="59"/>
    </location>
</feature>
<name>A0A1F6CLH0_9BACT</name>
<feature type="transmembrane region" description="Helical" evidence="1">
    <location>
        <begin position="6"/>
        <end position="27"/>
    </location>
</feature>
<organism evidence="2 3">
    <name type="scientific">Candidatus Kaiserbacteria bacterium RIFCSPHIGHO2_01_FULL_54_36</name>
    <dbReference type="NCBI Taxonomy" id="1798482"/>
    <lineage>
        <taxon>Bacteria</taxon>
        <taxon>Candidatus Kaiseribacteriota</taxon>
    </lineage>
</organism>
<gene>
    <name evidence="2" type="ORF">A2763_03455</name>
</gene>
<proteinExistence type="predicted"/>
<keyword evidence="1" id="KW-0472">Membrane</keyword>
<evidence type="ECO:0000313" key="3">
    <source>
        <dbReference type="Proteomes" id="UP000178370"/>
    </source>
</evidence>